<proteinExistence type="predicted"/>
<dbReference type="HOGENOM" id="CLU_2730571_0_0_2"/>
<gene>
    <name evidence="1" type="ordered locus">Pyrfu_1909</name>
</gene>
<dbReference type="GeneID" id="11138248"/>
<dbReference type="InParanoid" id="G0ED84"/>
<dbReference type="RefSeq" id="WP_014027439.1">
    <property type="nucleotide sequence ID" value="NC_015931.1"/>
</dbReference>
<sequence length="71" mass="7980">MSIGGVEQTVRGYTLHRRRLSALLYLATGAEERGRGREALETLEKLAGEEVDRETRKALLESRLPPDEDGR</sequence>
<keyword evidence="2" id="KW-1185">Reference proteome</keyword>
<evidence type="ECO:0000313" key="1">
    <source>
        <dbReference type="EMBL" id="AEM39762.1"/>
    </source>
</evidence>
<name>G0ED84_PYRF1</name>
<dbReference type="KEGG" id="pfm:Pyrfu_1909"/>
<organism evidence="1 2">
    <name type="scientific">Pyrolobus fumarii (strain DSM 11204 / 1A)</name>
    <dbReference type="NCBI Taxonomy" id="694429"/>
    <lineage>
        <taxon>Archaea</taxon>
        <taxon>Thermoproteota</taxon>
        <taxon>Thermoprotei</taxon>
        <taxon>Desulfurococcales</taxon>
        <taxon>Pyrodictiaceae</taxon>
        <taxon>Pyrolobus</taxon>
    </lineage>
</organism>
<evidence type="ECO:0000313" key="2">
    <source>
        <dbReference type="Proteomes" id="UP000001037"/>
    </source>
</evidence>
<dbReference type="Proteomes" id="UP000001037">
    <property type="component" value="Chromosome"/>
</dbReference>
<dbReference type="STRING" id="694429.Pyrfu_1909"/>
<dbReference type="AlphaFoldDB" id="G0ED84"/>
<accession>G0ED84</accession>
<protein>
    <submittedName>
        <fullName evidence="1">Uncharacterized protein</fullName>
    </submittedName>
</protein>
<dbReference type="EMBL" id="CP002838">
    <property type="protein sequence ID" value="AEM39762.1"/>
    <property type="molecule type" value="Genomic_DNA"/>
</dbReference>
<reference evidence="1 2" key="1">
    <citation type="journal article" date="2011" name="Stand. Genomic Sci.">
        <title>Complete genome sequence of the hyperthermophilic chemolithoautotroph Pyrolobus fumarii type strain (1A).</title>
        <authorList>
            <person name="Anderson I."/>
            <person name="Goker M."/>
            <person name="Nolan M."/>
            <person name="Lucas S."/>
            <person name="Hammon N."/>
            <person name="Deshpande S."/>
            <person name="Cheng J.F."/>
            <person name="Tapia R."/>
            <person name="Han C."/>
            <person name="Goodwin L."/>
            <person name="Pitluck S."/>
            <person name="Huntemann M."/>
            <person name="Liolios K."/>
            <person name="Ivanova N."/>
            <person name="Pagani I."/>
            <person name="Mavromatis K."/>
            <person name="Ovchinikova G."/>
            <person name="Pati A."/>
            <person name="Chen A."/>
            <person name="Palaniappan K."/>
            <person name="Land M."/>
            <person name="Hauser L."/>
            <person name="Brambilla E.M."/>
            <person name="Huber H."/>
            <person name="Yasawong M."/>
            <person name="Rohde M."/>
            <person name="Spring S."/>
            <person name="Abt B."/>
            <person name="Sikorski J."/>
            <person name="Wirth R."/>
            <person name="Detter J.C."/>
            <person name="Woyke T."/>
            <person name="Bristow J."/>
            <person name="Eisen J.A."/>
            <person name="Markowitz V."/>
            <person name="Hugenholtz P."/>
            <person name="Kyrpides N.C."/>
            <person name="Klenk H.P."/>
            <person name="Lapidus A."/>
        </authorList>
    </citation>
    <scope>NUCLEOTIDE SEQUENCE [LARGE SCALE GENOMIC DNA]</scope>
    <source>
        <strain evidence="2">DSM 11204 / 1A</strain>
    </source>
</reference>